<comment type="caution">
    <text evidence="1">The sequence shown here is derived from an EMBL/GenBank/DDBJ whole genome shotgun (WGS) entry which is preliminary data.</text>
</comment>
<gene>
    <name evidence="1" type="ORF">RJ45_05685</name>
</gene>
<name>A0A0B9H6T4_9GAMM</name>
<proteinExistence type="predicted"/>
<sequence length="98" mass="10177">MLQLAQYPHAWGMGVGSKAFEGPAMEAAGGLIGHDVCRAGYRSPALMRPACAGWPSKAEGAGMLSQGGIIAVGKTDTQYQYQATAALHPPRPPTNAPR</sequence>
<organism evidence="1 2">
    <name type="scientific">Photobacterium gaetbulicola</name>
    <dbReference type="NCBI Taxonomy" id="1295392"/>
    <lineage>
        <taxon>Bacteria</taxon>
        <taxon>Pseudomonadati</taxon>
        <taxon>Pseudomonadota</taxon>
        <taxon>Gammaproteobacteria</taxon>
        <taxon>Vibrionales</taxon>
        <taxon>Vibrionaceae</taxon>
        <taxon>Photobacterium</taxon>
    </lineage>
</organism>
<evidence type="ECO:0000313" key="2">
    <source>
        <dbReference type="Proteomes" id="UP000031278"/>
    </source>
</evidence>
<protein>
    <submittedName>
        <fullName evidence="1">Uncharacterized protein</fullName>
    </submittedName>
</protein>
<dbReference type="AlphaFoldDB" id="A0A0B9H6T4"/>
<dbReference type="EMBL" id="JWLZ01000065">
    <property type="protein sequence ID" value="KHT64582.1"/>
    <property type="molecule type" value="Genomic_DNA"/>
</dbReference>
<evidence type="ECO:0000313" key="1">
    <source>
        <dbReference type="EMBL" id="KHT64582.1"/>
    </source>
</evidence>
<accession>A0A0B9H6T4</accession>
<reference evidence="1 2" key="1">
    <citation type="submission" date="2014-12" db="EMBL/GenBank/DDBJ databases">
        <title>Genome sequencing of Photobacterium gaetbulicola AD005a.</title>
        <authorList>
            <person name="Adrian T.G.S."/>
            <person name="Chan K.G."/>
        </authorList>
    </citation>
    <scope>NUCLEOTIDE SEQUENCE [LARGE SCALE GENOMIC DNA]</scope>
    <source>
        <strain evidence="1 2">AD005a</strain>
    </source>
</reference>
<dbReference type="Proteomes" id="UP000031278">
    <property type="component" value="Unassembled WGS sequence"/>
</dbReference>